<gene>
    <name evidence="1" type="ORF">RF11_14582</name>
</gene>
<evidence type="ECO:0000313" key="2">
    <source>
        <dbReference type="Proteomes" id="UP000031668"/>
    </source>
</evidence>
<protein>
    <recommendedName>
        <fullName evidence="3">Coiled-coil domain-containing protein 47</fullName>
    </recommendedName>
</protein>
<name>A0A0C2MN69_THEKT</name>
<evidence type="ECO:0000313" key="1">
    <source>
        <dbReference type="EMBL" id="KII68646.1"/>
    </source>
</evidence>
<dbReference type="AlphaFoldDB" id="A0A0C2MN69"/>
<reference evidence="1 2" key="1">
    <citation type="journal article" date="2014" name="Genome Biol. Evol.">
        <title>The genome of the myxosporean Thelohanellus kitauei shows adaptations to nutrient acquisition within its fish host.</title>
        <authorList>
            <person name="Yang Y."/>
            <person name="Xiong J."/>
            <person name="Zhou Z."/>
            <person name="Huo F."/>
            <person name="Miao W."/>
            <person name="Ran C."/>
            <person name="Liu Y."/>
            <person name="Zhang J."/>
            <person name="Feng J."/>
            <person name="Wang M."/>
            <person name="Wang M."/>
            <person name="Wang L."/>
            <person name="Yao B."/>
        </authorList>
    </citation>
    <scope>NUCLEOTIDE SEQUENCE [LARGE SCALE GENOMIC DNA]</scope>
    <source>
        <strain evidence="1">Wuqing</strain>
    </source>
</reference>
<dbReference type="EMBL" id="JWZT01002742">
    <property type="protein sequence ID" value="KII68646.1"/>
    <property type="molecule type" value="Genomic_DNA"/>
</dbReference>
<proteinExistence type="predicted"/>
<sequence length="314" mass="36422">MFKLRYSQYFIPKSPTNDTITIASDENPVITDNGDIEADTIIPETESSTSNQQSCEARDLVFKEREGGHHISLLPGKNRVLTYIFEIESLLRQDVLTSFWNKVHNNTDKIEITAFVKTKERFSLFLGRRSFFCSDTLKDKLVCSESNDLSYLNLPKYILYLTECSGLGNILGINVNIDDHQFFDSIRNNIRDFNYLYISDLPRTDVEHEALRTYGCNGIFIRISLICKSVSDSTQAKIEKSRLKLQEQKLKEDHQKRQELAMKKKDEKIRALKERIMSEADVDKQIKMKEKFDRMEAKNKMKKCNKGKSVMVIS</sequence>
<keyword evidence="2" id="KW-1185">Reference proteome</keyword>
<dbReference type="OrthoDB" id="10039147at2759"/>
<comment type="caution">
    <text evidence="1">The sequence shown here is derived from an EMBL/GenBank/DDBJ whole genome shotgun (WGS) entry which is preliminary data.</text>
</comment>
<accession>A0A0C2MN69</accession>
<organism evidence="1 2">
    <name type="scientific">Thelohanellus kitauei</name>
    <name type="common">Myxosporean</name>
    <dbReference type="NCBI Taxonomy" id="669202"/>
    <lineage>
        <taxon>Eukaryota</taxon>
        <taxon>Metazoa</taxon>
        <taxon>Cnidaria</taxon>
        <taxon>Myxozoa</taxon>
        <taxon>Myxosporea</taxon>
        <taxon>Bivalvulida</taxon>
        <taxon>Platysporina</taxon>
        <taxon>Myxobolidae</taxon>
        <taxon>Thelohanellus</taxon>
    </lineage>
</organism>
<dbReference type="Proteomes" id="UP000031668">
    <property type="component" value="Unassembled WGS sequence"/>
</dbReference>
<evidence type="ECO:0008006" key="3">
    <source>
        <dbReference type="Google" id="ProtNLM"/>
    </source>
</evidence>